<accession>A0A0S4KLK7</accession>
<dbReference type="EMBL" id="CYKH01002197">
    <property type="protein sequence ID" value="CUI15498.1"/>
    <property type="molecule type" value="Genomic_DNA"/>
</dbReference>
<evidence type="ECO:0000313" key="3">
    <source>
        <dbReference type="Proteomes" id="UP000051952"/>
    </source>
</evidence>
<name>A0A0S4KLK7_BODSA</name>
<evidence type="ECO:0000256" key="1">
    <source>
        <dbReference type="SAM" id="Phobius"/>
    </source>
</evidence>
<protein>
    <submittedName>
        <fullName evidence="2">Transmembrane protein, putative</fullName>
    </submittedName>
</protein>
<gene>
    <name evidence="2" type="ORF">BSAL_44965</name>
</gene>
<dbReference type="VEuPathDB" id="TriTrypDB:BSAL_44965"/>
<dbReference type="AlphaFoldDB" id="A0A0S4KLK7"/>
<keyword evidence="3" id="KW-1185">Reference proteome</keyword>
<reference evidence="3" key="1">
    <citation type="submission" date="2015-09" db="EMBL/GenBank/DDBJ databases">
        <authorList>
            <consortium name="Pathogen Informatics"/>
        </authorList>
    </citation>
    <scope>NUCLEOTIDE SEQUENCE [LARGE SCALE GENOMIC DNA]</scope>
    <source>
        <strain evidence="3">Lake Konstanz</strain>
    </source>
</reference>
<keyword evidence="1" id="KW-0472">Membrane</keyword>
<dbReference type="Proteomes" id="UP000051952">
    <property type="component" value="Unassembled WGS sequence"/>
</dbReference>
<sequence length="147" mass="16321">MNLCDGNVRQTALHDTKMNLCDGNARQTALHDTKINLCDGTLHDTKMNLCDGNVPWLCLDYKVGKCKVICGSAGSVFFVSQRVESEVVLLTNDTGLLLCCFRAAFGLLSGCFWVAFRLLSGCFWVAFGLLLGCFWRTWIDMEKSAVH</sequence>
<keyword evidence="1 2" id="KW-0812">Transmembrane</keyword>
<evidence type="ECO:0000313" key="2">
    <source>
        <dbReference type="EMBL" id="CUI15498.1"/>
    </source>
</evidence>
<proteinExistence type="predicted"/>
<keyword evidence="1" id="KW-1133">Transmembrane helix</keyword>
<organism evidence="2 3">
    <name type="scientific">Bodo saltans</name>
    <name type="common">Flagellated protozoan</name>
    <dbReference type="NCBI Taxonomy" id="75058"/>
    <lineage>
        <taxon>Eukaryota</taxon>
        <taxon>Discoba</taxon>
        <taxon>Euglenozoa</taxon>
        <taxon>Kinetoplastea</taxon>
        <taxon>Metakinetoplastina</taxon>
        <taxon>Eubodonida</taxon>
        <taxon>Bodonidae</taxon>
        <taxon>Bodo</taxon>
    </lineage>
</organism>
<feature type="transmembrane region" description="Helical" evidence="1">
    <location>
        <begin position="122"/>
        <end position="139"/>
    </location>
</feature>